<protein>
    <recommendedName>
        <fullName evidence="4">RRM domain-containing protein</fullName>
    </recommendedName>
</protein>
<dbReference type="InterPro" id="IPR000504">
    <property type="entry name" value="RRM_dom"/>
</dbReference>
<dbReference type="Gene3D" id="3.30.1370.10">
    <property type="entry name" value="K Homology domain, type 1"/>
    <property type="match status" value="1"/>
</dbReference>
<sequence length="190" mass="21205">MVPAQKVGSIIGRKGEFIKKMCEETGARIKILDAPPGIITERAGLTRQPCCLVWNACHISQCVGRKLFVGGIAWETSEESFSSNFSHYGELMDSVIMMDKISGRPRGFGFVTFADPTDADKVLEQDHVIDGRLVEVKWTVPREDMLGSRGVSRTKKIFVGVIPFSFRVLLKVWAVLKIGFLEKGMLLHVY</sequence>
<dbReference type="EMBL" id="CAKMRJ010005634">
    <property type="protein sequence ID" value="CAH1449155.1"/>
    <property type="molecule type" value="Genomic_DNA"/>
</dbReference>
<evidence type="ECO:0000256" key="1">
    <source>
        <dbReference type="ARBA" id="ARBA00004123"/>
    </source>
</evidence>
<comment type="subcellular location">
    <subcellularLocation>
        <location evidence="1">Nucleus</location>
    </subcellularLocation>
</comment>
<dbReference type="SMART" id="SM00360">
    <property type="entry name" value="RRM"/>
    <property type="match status" value="1"/>
</dbReference>
<evidence type="ECO:0000313" key="6">
    <source>
        <dbReference type="Proteomes" id="UP001157418"/>
    </source>
</evidence>
<dbReference type="PANTHER" id="PTHR48033">
    <property type="entry name" value="RNA-BINDING (RRM/RBD/RNP MOTIFS) FAMILY PROTEIN"/>
    <property type="match status" value="1"/>
</dbReference>
<keyword evidence="6" id="KW-1185">Reference proteome</keyword>
<dbReference type="Pfam" id="PF00076">
    <property type="entry name" value="RRM_1"/>
    <property type="match status" value="1"/>
</dbReference>
<evidence type="ECO:0000256" key="3">
    <source>
        <dbReference type="PROSITE-ProRule" id="PRU00176"/>
    </source>
</evidence>
<dbReference type="SUPFAM" id="SSF54928">
    <property type="entry name" value="RNA-binding domain, RBD"/>
    <property type="match status" value="1"/>
</dbReference>
<dbReference type="AlphaFoldDB" id="A0AAU9PG91"/>
<feature type="domain" description="RRM" evidence="4">
    <location>
        <begin position="65"/>
        <end position="141"/>
    </location>
</feature>
<dbReference type="InterPro" id="IPR004088">
    <property type="entry name" value="KH_dom_type_1"/>
</dbReference>
<evidence type="ECO:0000259" key="4">
    <source>
        <dbReference type="PROSITE" id="PS50102"/>
    </source>
</evidence>
<evidence type="ECO:0000313" key="5">
    <source>
        <dbReference type="EMBL" id="CAH1449155.1"/>
    </source>
</evidence>
<dbReference type="GO" id="GO:0005654">
    <property type="term" value="C:nucleoplasm"/>
    <property type="evidence" value="ECO:0007669"/>
    <property type="project" value="TreeGrafter"/>
</dbReference>
<dbReference type="Pfam" id="PF00013">
    <property type="entry name" value="KH_1"/>
    <property type="match status" value="1"/>
</dbReference>
<dbReference type="PANTHER" id="PTHR48033:SF10">
    <property type="entry name" value="RNA-BINDING PROTEIN SQUID"/>
    <property type="match status" value="1"/>
</dbReference>
<dbReference type="GO" id="GO:0000785">
    <property type="term" value="C:chromatin"/>
    <property type="evidence" value="ECO:0007669"/>
    <property type="project" value="TreeGrafter"/>
</dbReference>
<dbReference type="GO" id="GO:0010468">
    <property type="term" value="P:regulation of gene expression"/>
    <property type="evidence" value="ECO:0007669"/>
    <property type="project" value="TreeGrafter"/>
</dbReference>
<dbReference type="GO" id="GO:0003723">
    <property type="term" value="F:RNA binding"/>
    <property type="evidence" value="ECO:0007669"/>
    <property type="project" value="UniProtKB-UniRule"/>
</dbReference>
<dbReference type="InterPro" id="IPR036612">
    <property type="entry name" value="KH_dom_type_1_sf"/>
</dbReference>
<name>A0AAU9PG91_9ASTR</name>
<dbReference type="PROSITE" id="PS50102">
    <property type="entry name" value="RRM"/>
    <property type="match status" value="1"/>
</dbReference>
<dbReference type="PROSITE" id="PS50084">
    <property type="entry name" value="KH_TYPE_1"/>
    <property type="match status" value="1"/>
</dbReference>
<dbReference type="Gene3D" id="3.30.70.330">
    <property type="match status" value="1"/>
</dbReference>
<organism evidence="5 6">
    <name type="scientific">Lactuca virosa</name>
    <dbReference type="NCBI Taxonomy" id="75947"/>
    <lineage>
        <taxon>Eukaryota</taxon>
        <taxon>Viridiplantae</taxon>
        <taxon>Streptophyta</taxon>
        <taxon>Embryophyta</taxon>
        <taxon>Tracheophyta</taxon>
        <taxon>Spermatophyta</taxon>
        <taxon>Magnoliopsida</taxon>
        <taxon>eudicotyledons</taxon>
        <taxon>Gunneridae</taxon>
        <taxon>Pentapetalae</taxon>
        <taxon>asterids</taxon>
        <taxon>campanulids</taxon>
        <taxon>Asterales</taxon>
        <taxon>Asteraceae</taxon>
        <taxon>Cichorioideae</taxon>
        <taxon>Cichorieae</taxon>
        <taxon>Lactucinae</taxon>
        <taxon>Lactuca</taxon>
    </lineage>
</organism>
<evidence type="ECO:0000256" key="2">
    <source>
        <dbReference type="ARBA" id="ARBA00023242"/>
    </source>
</evidence>
<comment type="caution">
    <text evidence="5">The sequence shown here is derived from an EMBL/GenBank/DDBJ whole genome shotgun (WGS) entry which is preliminary data.</text>
</comment>
<dbReference type="SUPFAM" id="SSF54791">
    <property type="entry name" value="Eukaryotic type KH-domain (KH-domain type I)"/>
    <property type="match status" value="1"/>
</dbReference>
<reference evidence="5 6" key="1">
    <citation type="submission" date="2022-01" db="EMBL/GenBank/DDBJ databases">
        <authorList>
            <person name="Xiong W."/>
            <person name="Schranz E."/>
        </authorList>
    </citation>
    <scope>NUCLEOTIDE SEQUENCE [LARGE SCALE GENOMIC DNA]</scope>
</reference>
<dbReference type="InterPro" id="IPR035979">
    <property type="entry name" value="RBD_domain_sf"/>
</dbReference>
<proteinExistence type="predicted"/>
<keyword evidence="3" id="KW-0694">RNA-binding</keyword>
<keyword evidence="2" id="KW-0539">Nucleus</keyword>
<dbReference type="InterPro" id="IPR012677">
    <property type="entry name" value="Nucleotide-bd_a/b_plait_sf"/>
</dbReference>
<gene>
    <name evidence="5" type="ORF">LVIROSA_LOCUS34659</name>
</gene>
<dbReference type="Proteomes" id="UP001157418">
    <property type="component" value="Unassembled WGS sequence"/>
</dbReference>
<accession>A0AAU9PG91</accession>